<dbReference type="Proteomes" id="UP001209083">
    <property type="component" value="Chromosome"/>
</dbReference>
<organism evidence="1 2">
    <name type="scientific">Saxibacter everestensis</name>
    <dbReference type="NCBI Taxonomy" id="2909229"/>
    <lineage>
        <taxon>Bacteria</taxon>
        <taxon>Bacillati</taxon>
        <taxon>Actinomycetota</taxon>
        <taxon>Actinomycetes</taxon>
        <taxon>Micrococcales</taxon>
        <taxon>Brevibacteriaceae</taxon>
        <taxon>Saxibacter</taxon>
    </lineage>
</organism>
<gene>
    <name evidence="1" type="ORF">LWF01_02965</name>
</gene>
<evidence type="ECO:0000313" key="1">
    <source>
        <dbReference type="EMBL" id="WGW12750.1"/>
    </source>
</evidence>
<sequence>MAKIRYVPDRHGMRDLAQSKPVGDACVRAAEHGAAWAKSAPLKGGPSDRISEYRAGFKAMPAKVVVGGETRAGAILINDSDVERIFGGRNRTLYRAINAIEGVSL</sequence>
<dbReference type="RefSeq" id="WP_349639554.1">
    <property type="nucleotide sequence ID" value="NZ_CP090958.1"/>
</dbReference>
<keyword evidence="2" id="KW-1185">Reference proteome</keyword>
<name>A0ABY8QUS1_9MICO</name>
<dbReference type="EMBL" id="CP090958">
    <property type="protein sequence ID" value="WGW12750.1"/>
    <property type="molecule type" value="Genomic_DNA"/>
</dbReference>
<proteinExistence type="predicted"/>
<protein>
    <submittedName>
        <fullName evidence="1">Uncharacterized protein</fullName>
    </submittedName>
</protein>
<reference evidence="1 2" key="1">
    <citation type="submission" date="2023-05" db="EMBL/GenBank/DDBJ databases">
        <title>Lithophilousrod everest ZFBP1038 complete genpme.</title>
        <authorList>
            <person name="Tian M."/>
        </authorList>
    </citation>
    <scope>NUCLEOTIDE SEQUENCE [LARGE SCALE GENOMIC DNA]</scope>
    <source>
        <strain evidence="1 2">ZFBP1038</strain>
    </source>
</reference>
<accession>A0ABY8QUS1</accession>
<evidence type="ECO:0000313" key="2">
    <source>
        <dbReference type="Proteomes" id="UP001209083"/>
    </source>
</evidence>